<dbReference type="GO" id="GO:0005886">
    <property type="term" value="C:plasma membrane"/>
    <property type="evidence" value="ECO:0007669"/>
    <property type="project" value="UniProtKB-SubCell"/>
</dbReference>
<dbReference type="PROSITE" id="PS50928">
    <property type="entry name" value="ABC_TM1"/>
    <property type="match status" value="1"/>
</dbReference>
<feature type="transmembrane region" description="Helical" evidence="7">
    <location>
        <begin position="42"/>
        <end position="63"/>
    </location>
</feature>
<protein>
    <submittedName>
        <fullName evidence="9">Sugar ABC transporter permease</fullName>
    </submittedName>
</protein>
<dbReference type="Pfam" id="PF00528">
    <property type="entry name" value="BPD_transp_1"/>
    <property type="match status" value="1"/>
</dbReference>
<feature type="transmembrane region" description="Helical" evidence="7">
    <location>
        <begin position="270"/>
        <end position="290"/>
    </location>
</feature>
<dbReference type="AlphaFoldDB" id="A0A2A6FQW3"/>
<dbReference type="CDD" id="cd06261">
    <property type="entry name" value="TM_PBP2"/>
    <property type="match status" value="1"/>
</dbReference>
<evidence type="ECO:0000259" key="8">
    <source>
        <dbReference type="PROSITE" id="PS50928"/>
    </source>
</evidence>
<evidence type="ECO:0000256" key="5">
    <source>
        <dbReference type="ARBA" id="ARBA00022989"/>
    </source>
</evidence>
<evidence type="ECO:0000313" key="9">
    <source>
        <dbReference type="EMBL" id="PDQ35274.1"/>
    </source>
</evidence>
<keyword evidence="6 7" id="KW-0472">Membrane</keyword>
<feature type="transmembrane region" description="Helical" evidence="7">
    <location>
        <begin position="100"/>
        <end position="122"/>
    </location>
</feature>
<feature type="transmembrane region" description="Helical" evidence="7">
    <location>
        <begin position="129"/>
        <end position="149"/>
    </location>
</feature>
<dbReference type="SUPFAM" id="SSF161098">
    <property type="entry name" value="MetI-like"/>
    <property type="match status" value="1"/>
</dbReference>
<dbReference type="PANTHER" id="PTHR43744:SF3">
    <property type="entry name" value="LACTOSE TRANSPORT SYSTEM PERMEASE PROTEIN LACG"/>
    <property type="match status" value="1"/>
</dbReference>
<comment type="caution">
    <text evidence="9">The sequence shown here is derived from an EMBL/GenBank/DDBJ whole genome shotgun (WGS) entry which is preliminary data.</text>
</comment>
<keyword evidence="5 7" id="KW-1133">Transmembrane helix</keyword>
<sequence>MTALLEQTKDARRRTRRSRISAFDSAMGWQSGWSWSNVIRTILIVIAIAIFAVPFIGVFVGAFDASPTSLQFSIIPKQFSFEPWKAAIDRGVLRFFLNSLVIVGGGLVLQIATSIAAAYAIARYRFRGAGIALGLFLLTMMLPEDVIAVPLSQVLGSIPLLGLNLRGTVFAVILPVAAWGFSTLVMAEFMRDIPKEIEEVARLDGVGEFRMLVSIVLPMSIPALGVATVFGFIMIWDQYLLPLIAANGPEDYTLTVALRGFRQDYDTGSGVLMVGSLLALLPSLIVYLLLQRSLVRGIVSGATKG</sequence>
<proteinExistence type="inferred from homology"/>
<evidence type="ECO:0000256" key="7">
    <source>
        <dbReference type="RuleBase" id="RU363032"/>
    </source>
</evidence>
<comment type="similarity">
    <text evidence="7">Belongs to the binding-protein-dependent transport system permease family.</text>
</comment>
<dbReference type="GO" id="GO:0055085">
    <property type="term" value="P:transmembrane transport"/>
    <property type="evidence" value="ECO:0007669"/>
    <property type="project" value="InterPro"/>
</dbReference>
<dbReference type="InterPro" id="IPR000515">
    <property type="entry name" value="MetI-like"/>
</dbReference>
<dbReference type="EMBL" id="NAEP01000036">
    <property type="protein sequence ID" value="PDQ35274.1"/>
    <property type="molecule type" value="Genomic_DNA"/>
</dbReference>
<dbReference type="PANTHER" id="PTHR43744">
    <property type="entry name" value="ABC TRANSPORTER PERMEASE PROTEIN MG189-RELATED-RELATED"/>
    <property type="match status" value="1"/>
</dbReference>
<evidence type="ECO:0000256" key="3">
    <source>
        <dbReference type="ARBA" id="ARBA00022475"/>
    </source>
</evidence>
<evidence type="ECO:0000256" key="2">
    <source>
        <dbReference type="ARBA" id="ARBA00022448"/>
    </source>
</evidence>
<evidence type="ECO:0000256" key="6">
    <source>
        <dbReference type="ARBA" id="ARBA00023136"/>
    </source>
</evidence>
<evidence type="ECO:0000256" key="1">
    <source>
        <dbReference type="ARBA" id="ARBA00004651"/>
    </source>
</evidence>
<feature type="domain" description="ABC transmembrane type-1" evidence="8">
    <location>
        <begin position="96"/>
        <end position="290"/>
    </location>
</feature>
<keyword evidence="4 7" id="KW-0812">Transmembrane</keyword>
<keyword evidence="2 7" id="KW-0813">Transport</keyword>
<gene>
    <name evidence="9" type="ORF">B5766_06610</name>
</gene>
<keyword evidence="3" id="KW-1003">Cell membrane</keyword>
<organism evidence="9 10">
    <name type="scientific">Candidatus Lumbricidiphila eiseniae</name>
    <dbReference type="NCBI Taxonomy" id="1969409"/>
    <lineage>
        <taxon>Bacteria</taxon>
        <taxon>Bacillati</taxon>
        <taxon>Actinomycetota</taxon>
        <taxon>Actinomycetes</taxon>
        <taxon>Micrococcales</taxon>
        <taxon>Microbacteriaceae</taxon>
        <taxon>Candidatus Lumbricidiphila</taxon>
    </lineage>
</organism>
<accession>A0A2A6FQW3</accession>
<dbReference type="Gene3D" id="1.10.3720.10">
    <property type="entry name" value="MetI-like"/>
    <property type="match status" value="1"/>
</dbReference>
<evidence type="ECO:0000256" key="4">
    <source>
        <dbReference type="ARBA" id="ARBA00022692"/>
    </source>
</evidence>
<dbReference type="Proteomes" id="UP000219994">
    <property type="component" value="Unassembled WGS sequence"/>
</dbReference>
<name>A0A2A6FQW3_9MICO</name>
<dbReference type="InterPro" id="IPR035906">
    <property type="entry name" value="MetI-like_sf"/>
</dbReference>
<evidence type="ECO:0000313" key="10">
    <source>
        <dbReference type="Proteomes" id="UP000219994"/>
    </source>
</evidence>
<feature type="transmembrane region" description="Helical" evidence="7">
    <location>
        <begin position="211"/>
        <end position="236"/>
    </location>
</feature>
<reference evidence="10" key="1">
    <citation type="submission" date="2017-03" db="EMBL/GenBank/DDBJ databases">
        <authorList>
            <person name="Lund M.B."/>
        </authorList>
    </citation>
    <scope>NUCLEOTIDE SEQUENCE [LARGE SCALE GENOMIC DNA]</scope>
</reference>
<comment type="subcellular location">
    <subcellularLocation>
        <location evidence="1 7">Cell membrane</location>
        <topology evidence="1 7">Multi-pass membrane protein</topology>
    </subcellularLocation>
</comment>
<feature type="transmembrane region" description="Helical" evidence="7">
    <location>
        <begin position="169"/>
        <end position="190"/>
    </location>
</feature>